<dbReference type="PANTHER" id="PTHR30574:SF1">
    <property type="entry name" value="SULPHUR TRANSPORT DOMAIN-CONTAINING PROTEIN"/>
    <property type="match status" value="1"/>
</dbReference>
<evidence type="ECO:0000256" key="6">
    <source>
        <dbReference type="ARBA" id="ARBA00022989"/>
    </source>
</evidence>
<evidence type="ECO:0000256" key="7">
    <source>
        <dbReference type="ARBA" id="ARBA00023136"/>
    </source>
</evidence>
<keyword evidence="5 9" id="KW-0812">Transmembrane</keyword>
<keyword evidence="7 9" id="KW-0472">Membrane</keyword>
<keyword evidence="2" id="KW-0813">Transport</keyword>
<feature type="transmembrane region" description="Helical" evidence="9">
    <location>
        <begin position="324"/>
        <end position="347"/>
    </location>
</feature>
<evidence type="ECO:0000256" key="3">
    <source>
        <dbReference type="ARBA" id="ARBA00022475"/>
    </source>
</evidence>
<dbReference type="STRING" id="211460.YH63_18210"/>
<dbReference type="Pfam" id="PF04143">
    <property type="entry name" value="Sulf_transp"/>
    <property type="match status" value="1"/>
</dbReference>
<gene>
    <name evidence="10" type="ORF">YH63_000650</name>
</gene>
<keyword evidence="11" id="KW-1185">Reference proteome</keyword>
<dbReference type="RefSeq" id="WP_046829279.1">
    <property type="nucleotide sequence ID" value="NZ_LBIA02000001.1"/>
</dbReference>
<dbReference type="AlphaFoldDB" id="A0A4U6BJT5"/>
<organism evidence="10 11">
    <name type="scientific">Afipia massiliensis</name>
    <dbReference type="NCBI Taxonomy" id="211460"/>
    <lineage>
        <taxon>Bacteria</taxon>
        <taxon>Pseudomonadati</taxon>
        <taxon>Pseudomonadota</taxon>
        <taxon>Alphaproteobacteria</taxon>
        <taxon>Hyphomicrobiales</taxon>
        <taxon>Nitrobacteraceae</taxon>
        <taxon>Afipia</taxon>
    </lineage>
</organism>
<comment type="caution">
    <text evidence="10">The sequence shown here is derived from an EMBL/GenBank/DDBJ whole genome shotgun (WGS) entry which is preliminary data.</text>
</comment>
<keyword evidence="6 9" id="KW-1133">Transmembrane helix</keyword>
<dbReference type="EMBL" id="LBIA02000001">
    <property type="protein sequence ID" value="TKT70051.1"/>
    <property type="molecule type" value="Genomic_DNA"/>
</dbReference>
<evidence type="ECO:0000256" key="1">
    <source>
        <dbReference type="ARBA" id="ARBA00004429"/>
    </source>
</evidence>
<evidence type="ECO:0000256" key="2">
    <source>
        <dbReference type="ARBA" id="ARBA00022448"/>
    </source>
</evidence>
<protein>
    <submittedName>
        <fullName evidence="10">YeeE/YedE family protein</fullName>
    </submittedName>
</protein>
<dbReference type="PANTHER" id="PTHR30574">
    <property type="entry name" value="INNER MEMBRANE PROTEIN YEDE"/>
    <property type="match status" value="1"/>
</dbReference>
<feature type="transmembrane region" description="Helical" evidence="9">
    <location>
        <begin position="249"/>
        <end position="271"/>
    </location>
</feature>
<evidence type="ECO:0000313" key="10">
    <source>
        <dbReference type="EMBL" id="TKT70051.1"/>
    </source>
</evidence>
<feature type="transmembrane region" description="Helical" evidence="9">
    <location>
        <begin position="197"/>
        <end position="219"/>
    </location>
</feature>
<dbReference type="GO" id="GO:0005886">
    <property type="term" value="C:plasma membrane"/>
    <property type="evidence" value="ECO:0007669"/>
    <property type="project" value="UniProtKB-SubCell"/>
</dbReference>
<feature type="transmembrane region" description="Helical" evidence="9">
    <location>
        <begin position="6"/>
        <end position="31"/>
    </location>
</feature>
<name>A0A4U6BJT5_9BRAD</name>
<evidence type="ECO:0000256" key="5">
    <source>
        <dbReference type="ARBA" id="ARBA00022692"/>
    </source>
</evidence>
<feature type="transmembrane region" description="Helical" evidence="9">
    <location>
        <begin position="113"/>
        <end position="130"/>
    </location>
</feature>
<evidence type="ECO:0000256" key="9">
    <source>
        <dbReference type="SAM" id="Phobius"/>
    </source>
</evidence>
<comment type="similarity">
    <text evidence="8">Belongs to the TsuA/YedE (TC 9.B.102) family.</text>
</comment>
<comment type="subcellular location">
    <subcellularLocation>
        <location evidence="1">Cell inner membrane</location>
        <topology evidence="1">Multi-pass membrane protein</topology>
    </subcellularLocation>
</comment>
<reference evidence="10" key="1">
    <citation type="submission" date="2019-04" db="EMBL/GenBank/DDBJ databases">
        <title>Whole genome sequencing of cave bacteria.</title>
        <authorList>
            <person name="Gan H.M."/>
            <person name="Barton H."/>
            <person name="Savka M.A."/>
        </authorList>
    </citation>
    <scope>NUCLEOTIDE SEQUENCE [LARGE SCALE GENOMIC DNA]</scope>
    <source>
        <strain evidence="10">LC387</strain>
    </source>
</reference>
<dbReference type="Proteomes" id="UP000034832">
    <property type="component" value="Unassembled WGS sequence"/>
</dbReference>
<evidence type="ECO:0000256" key="8">
    <source>
        <dbReference type="ARBA" id="ARBA00035655"/>
    </source>
</evidence>
<keyword evidence="4" id="KW-0997">Cell inner membrane</keyword>
<feature type="transmembrane region" description="Helical" evidence="9">
    <location>
        <begin position="43"/>
        <end position="66"/>
    </location>
</feature>
<evidence type="ECO:0000313" key="11">
    <source>
        <dbReference type="Proteomes" id="UP000034832"/>
    </source>
</evidence>
<proteinExistence type="inferred from homology"/>
<dbReference type="InterPro" id="IPR007272">
    <property type="entry name" value="Sulf_transp_TsuA/YedE"/>
</dbReference>
<sequence>MPGIPVSAGFAIGLAFGVVGLLSGFCLMSSLRDWWTANDGRKVRSYALALAVAILGTQFIAGAGLVDIAKSIYLQPSFSAPLIFAGGLLFGFGMVLSNGCASRALVLLGKGNLRSLVVIAIIGIAAQMTLKGLIAPARLGVLQATQTTPAAVSAPGLLASMGIDEFVARIAVTLIASGALLIFAFSDRQFRRAYGQIAAGLAVGLLVTAGWLTTGWLGADDFNPIPVTSLSFVSPIADSLQYTMLSTGLTLSFGIALVAGVLSGSLVTAVVTGRFKLEGYTSPNHMVRSISGAALMGIGGAMAYGCSIGQGLTGLSTLGMPSFIAVAGILAGAAFGIRGSVIIPALATR</sequence>
<feature type="transmembrane region" description="Helical" evidence="9">
    <location>
        <begin position="78"/>
        <end position="101"/>
    </location>
</feature>
<accession>A0A4U6BJT5</accession>
<keyword evidence="3" id="KW-1003">Cell membrane</keyword>
<feature type="transmembrane region" description="Helical" evidence="9">
    <location>
        <begin position="292"/>
        <end position="312"/>
    </location>
</feature>
<evidence type="ECO:0000256" key="4">
    <source>
        <dbReference type="ARBA" id="ARBA00022519"/>
    </source>
</evidence>
<feature type="transmembrane region" description="Helical" evidence="9">
    <location>
        <begin position="166"/>
        <end position="185"/>
    </location>
</feature>
<dbReference type="OrthoDB" id="5342349at2"/>